<keyword evidence="9" id="KW-0812">Transmembrane</keyword>
<evidence type="ECO:0000256" key="1">
    <source>
        <dbReference type="ARBA" id="ARBA00010617"/>
    </source>
</evidence>
<keyword evidence="2 7" id="KW-0349">Heme</keyword>
<comment type="caution">
    <text evidence="10">The sequence shown here is derived from an EMBL/GenBank/DDBJ whole genome shotgun (WGS) entry which is preliminary data.</text>
</comment>
<protein>
    <submittedName>
        <fullName evidence="10">Cytochrome P450</fullName>
    </submittedName>
</protein>
<dbReference type="PRINTS" id="PR00385">
    <property type="entry name" value="P450"/>
</dbReference>
<dbReference type="PRINTS" id="PR00463">
    <property type="entry name" value="EP450I"/>
</dbReference>
<evidence type="ECO:0000256" key="4">
    <source>
        <dbReference type="ARBA" id="ARBA00023002"/>
    </source>
</evidence>
<dbReference type="InterPro" id="IPR036396">
    <property type="entry name" value="Cyt_P450_sf"/>
</dbReference>
<comment type="similarity">
    <text evidence="1 8">Belongs to the cytochrome P450 family.</text>
</comment>
<evidence type="ECO:0000256" key="5">
    <source>
        <dbReference type="ARBA" id="ARBA00023004"/>
    </source>
</evidence>
<reference evidence="10" key="1">
    <citation type="submission" date="2022-08" db="EMBL/GenBank/DDBJ databases">
        <authorList>
            <person name="Marques A."/>
        </authorList>
    </citation>
    <scope>NUCLEOTIDE SEQUENCE</scope>
    <source>
        <strain evidence="10">RhyPub2mFocal</strain>
        <tissue evidence="10">Leaves</tissue>
    </source>
</reference>
<dbReference type="FunFam" id="1.10.630.10:FF:000043">
    <property type="entry name" value="Cytochrome P450 99A2"/>
    <property type="match status" value="1"/>
</dbReference>
<organism evidence="10 11">
    <name type="scientific">Rhynchospora pubera</name>
    <dbReference type="NCBI Taxonomy" id="906938"/>
    <lineage>
        <taxon>Eukaryota</taxon>
        <taxon>Viridiplantae</taxon>
        <taxon>Streptophyta</taxon>
        <taxon>Embryophyta</taxon>
        <taxon>Tracheophyta</taxon>
        <taxon>Spermatophyta</taxon>
        <taxon>Magnoliopsida</taxon>
        <taxon>Liliopsida</taxon>
        <taxon>Poales</taxon>
        <taxon>Cyperaceae</taxon>
        <taxon>Cyperoideae</taxon>
        <taxon>Rhynchosporeae</taxon>
        <taxon>Rhynchospora</taxon>
    </lineage>
</organism>
<dbReference type="InterPro" id="IPR001128">
    <property type="entry name" value="Cyt_P450"/>
</dbReference>
<feature type="transmembrane region" description="Helical" evidence="9">
    <location>
        <begin position="12"/>
        <end position="30"/>
    </location>
</feature>
<evidence type="ECO:0000256" key="3">
    <source>
        <dbReference type="ARBA" id="ARBA00022723"/>
    </source>
</evidence>
<gene>
    <name evidence="10" type="ORF">LUZ62_086900</name>
</gene>
<evidence type="ECO:0000313" key="11">
    <source>
        <dbReference type="Proteomes" id="UP001140206"/>
    </source>
</evidence>
<keyword evidence="9" id="KW-1133">Transmembrane helix</keyword>
<evidence type="ECO:0000313" key="10">
    <source>
        <dbReference type="EMBL" id="KAJ4752495.1"/>
    </source>
</evidence>
<keyword evidence="9" id="KW-0472">Membrane</keyword>
<evidence type="ECO:0000256" key="2">
    <source>
        <dbReference type="ARBA" id="ARBA00022617"/>
    </source>
</evidence>
<accession>A0AAV8C9U3</accession>
<dbReference type="GO" id="GO:0016705">
    <property type="term" value="F:oxidoreductase activity, acting on paired donors, with incorporation or reduction of molecular oxygen"/>
    <property type="evidence" value="ECO:0007669"/>
    <property type="project" value="InterPro"/>
</dbReference>
<dbReference type="GO" id="GO:0020037">
    <property type="term" value="F:heme binding"/>
    <property type="evidence" value="ECO:0007669"/>
    <property type="project" value="InterPro"/>
</dbReference>
<keyword evidence="6 8" id="KW-0503">Monooxygenase</keyword>
<evidence type="ECO:0000256" key="7">
    <source>
        <dbReference type="PIRSR" id="PIRSR602401-1"/>
    </source>
</evidence>
<comment type="cofactor">
    <cofactor evidence="7">
        <name>heme</name>
        <dbReference type="ChEBI" id="CHEBI:30413"/>
    </cofactor>
</comment>
<dbReference type="SUPFAM" id="SSF48264">
    <property type="entry name" value="Cytochrome P450"/>
    <property type="match status" value="1"/>
</dbReference>
<dbReference type="CDD" id="cd11072">
    <property type="entry name" value="CYP71-like"/>
    <property type="match status" value="1"/>
</dbReference>
<evidence type="ECO:0000256" key="6">
    <source>
        <dbReference type="ARBA" id="ARBA00023033"/>
    </source>
</evidence>
<dbReference type="InterPro" id="IPR002401">
    <property type="entry name" value="Cyt_P450_E_grp-I"/>
</dbReference>
<keyword evidence="5 7" id="KW-0408">Iron</keyword>
<name>A0AAV8C9U3_9POAL</name>
<dbReference type="PROSITE" id="PS00086">
    <property type="entry name" value="CYTOCHROME_P450"/>
    <property type="match status" value="1"/>
</dbReference>
<dbReference type="AlphaFoldDB" id="A0AAV8C9U3"/>
<dbReference type="Proteomes" id="UP001140206">
    <property type="component" value="Chromosome 5"/>
</dbReference>
<dbReference type="InterPro" id="IPR017972">
    <property type="entry name" value="Cyt_P450_CS"/>
</dbReference>
<evidence type="ECO:0000256" key="8">
    <source>
        <dbReference type="RuleBase" id="RU000461"/>
    </source>
</evidence>
<evidence type="ECO:0000256" key="9">
    <source>
        <dbReference type="SAM" id="Phobius"/>
    </source>
</evidence>
<dbReference type="GO" id="GO:0004497">
    <property type="term" value="F:monooxygenase activity"/>
    <property type="evidence" value="ECO:0007669"/>
    <property type="project" value="UniProtKB-KW"/>
</dbReference>
<dbReference type="Pfam" id="PF00067">
    <property type="entry name" value="p450"/>
    <property type="match status" value="1"/>
</dbReference>
<sequence length="508" mass="57406">MELAVPSFPYFPYLPIISLLLLFLLFFIFLRKSRAAKSNCQYPPGPWKLPFIGSLHHLATSSLPHHALRNLARFHGPVMLLRAGETDLVVITSREAAREAMKTQDANFANRPVLSAAYILAYGCTDIGFSNGAYWRQLRRICVTELLSMKRVRSFSAIRHEEINHMLKRLGASPGKSPVNMSAEIGELTNNIVTRAAFGEKSNRAAMFLENMKEALELASGFSLSDLFPSLGWLDVNMRRKLARIHRNLDMILEETLQEHLKTRQNQKEKIEYDLIDVLIEAKEHGDLEVPITLDNIKAVILDMFTGGTDSTSAAIEWIMSELIKHPDTMAKAQSEIRNAQTENIKFDENCPGYLKLVIKEALRMHPVLPLLIPRLCKETCQLLGYTIPSGARVVINAWALGRDPDYWDDAEKFEPERFENCAADFKGNNLEFVPFGAGRRICPGMDFGLAVVEVALTRLLLHFDWELPNGAKPEDLDMTETYGTVSARKQPLYLIPKLHVPFPDVQM</sequence>
<keyword evidence="4 8" id="KW-0560">Oxidoreductase</keyword>
<dbReference type="Gene3D" id="1.10.630.10">
    <property type="entry name" value="Cytochrome P450"/>
    <property type="match status" value="1"/>
</dbReference>
<feature type="binding site" description="axial binding residue" evidence="7">
    <location>
        <position position="443"/>
    </location>
    <ligand>
        <name>heme</name>
        <dbReference type="ChEBI" id="CHEBI:30413"/>
    </ligand>
    <ligandPart>
        <name>Fe</name>
        <dbReference type="ChEBI" id="CHEBI:18248"/>
    </ligandPart>
</feature>
<dbReference type="PANTHER" id="PTHR47955:SF8">
    <property type="entry name" value="CYTOCHROME P450 71D11-LIKE"/>
    <property type="match status" value="1"/>
</dbReference>
<dbReference type="GO" id="GO:0005506">
    <property type="term" value="F:iron ion binding"/>
    <property type="evidence" value="ECO:0007669"/>
    <property type="project" value="InterPro"/>
</dbReference>
<dbReference type="EMBL" id="JAMFTS010000005">
    <property type="protein sequence ID" value="KAJ4752495.1"/>
    <property type="molecule type" value="Genomic_DNA"/>
</dbReference>
<proteinExistence type="inferred from homology"/>
<keyword evidence="3 7" id="KW-0479">Metal-binding</keyword>
<keyword evidence="11" id="KW-1185">Reference proteome</keyword>
<dbReference type="PANTHER" id="PTHR47955">
    <property type="entry name" value="CYTOCHROME P450 FAMILY 71 PROTEIN"/>
    <property type="match status" value="1"/>
</dbReference>